<keyword evidence="1" id="KW-0175">Coiled coil</keyword>
<dbReference type="AlphaFoldDB" id="A0A8J6C746"/>
<reference evidence="3" key="1">
    <citation type="submission" date="2021-05" db="EMBL/GenBank/DDBJ databases">
        <title>The genome of the haptophyte Pavlova lutheri (Diacronema luteri, Pavlovales) - a model for lipid biosynthesis in eukaryotic algae.</title>
        <authorList>
            <person name="Hulatt C.J."/>
            <person name="Posewitz M.C."/>
        </authorList>
    </citation>
    <scope>NUCLEOTIDE SEQUENCE</scope>
    <source>
        <strain evidence="3">NIVA-4/92</strain>
    </source>
</reference>
<organism evidence="3 4">
    <name type="scientific">Diacronema lutheri</name>
    <name type="common">Unicellular marine alga</name>
    <name type="synonym">Monochrysis lutheri</name>
    <dbReference type="NCBI Taxonomy" id="2081491"/>
    <lineage>
        <taxon>Eukaryota</taxon>
        <taxon>Haptista</taxon>
        <taxon>Haptophyta</taxon>
        <taxon>Pavlovophyceae</taxon>
        <taxon>Pavlovales</taxon>
        <taxon>Pavlovaceae</taxon>
        <taxon>Diacronema</taxon>
    </lineage>
</organism>
<comment type="caution">
    <text evidence="3">The sequence shown here is derived from an EMBL/GenBank/DDBJ whole genome shotgun (WGS) entry which is preliminary data.</text>
</comment>
<dbReference type="Proteomes" id="UP000751190">
    <property type="component" value="Unassembled WGS sequence"/>
</dbReference>
<feature type="coiled-coil region" evidence="1">
    <location>
        <begin position="345"/>
        <end position="379"/>
    </location>
</feature>
<dbReference type="EMBL" id="JAGTXO010000031">
    <property type="protein sequence ID" value="KAG8460686.1"/>
    <property type="molecule type" value="Genomic_DNA"/>
</dbReference>
<feature type="region of interest" description="Disordered" evidence="2">
    <location>
        <begin position="40"/>
        <end position="83"/>
    </location>
</feature>
<feature type="compositionally biased region" description="Basic and acidic residues" evidence="2">
    <location>
        <begin position="198"/>
        <end position="210"/>
    </location>
</feature>
<gene>
    <name evidence="3" type="ORF">KFE25_011461</name>
</gene>
<accession>A0A8J6C746</accession>
<name>A0A8J6C746_DIALT</name>
<sequence length="469" mass="48954">MSSRSCELEALSRRELQLLAKQHGVRANARTEELIAQLTPRLAAADSSKAARLSPGVARPGSDAKPGAHSPHSSATQRSPACARAEIPSPRASVPVAAAAAVAPELTKSKSLLQSPGFARRRSSAGALAFAADASKPLFSLGATAAAVPPALGVAEDDDSDEALDAHLPSIIDARRLEVIRGKVAARTEASRTHRASRANERRTKSDKLRSVRPTMPKLFVPGVTTGSGAPKVVSRCPGTHLPALPAHGHTSASNPSACAHAAPQSGTPACASHRHNYAAGASAGGTAGGGARPSARVHTLEHSPFVPLRSEKKLTEPVGFNFCIGADVLRDGQRAPAQPRPKALRIAEKRRKEAEAKAAEKARKAEEVRRRVAEHRLEFAAATGPGAGSRSNAPAPADVPKAKALAPTLTNQLQYPDERAGKVAAPPPRAGVKQAASHEALRKQKVDRFVIGAKARRNAKLMAARENL</sequence>
<evidence type="ECO:0000256" key="1">
    <source>
        <dbReference type="SAM" id="Coils"/>
    </source>
</evidence>
<evidence type="ECO:0000313" key="4">
    <source>
        <dbReference type="Proteomes" id="UP000751190"/>
    </source>
</evidence>
<protein>
    <submittedName>
        <fullName evidence="3">Uncharacterized protein</fullName>
    </submittedName>
</protein>
<evidence type="ECO:0000313" key="3">
    <source>
        <dbReference type="EMBL" id="KAG8460686.1"/>
    </source>
</evidence>
<dbReference type="OrthoDB" id="5964929at2759"/>
<proteinExistence type="predicted"/>
<feature type="region of interest" description="Disordered" evidence="2">
    <location>
        <begin position="187"/>
        <end position="210"/>
    </location>
</feature>
<keyword evidence="4" id="KW-1185">Reference proteome</keyword>
<evidence type="ECO:0000256" key="2">
    <source>
        <dbReference type="SAM" id="MobiDB-lite"/>
    </source>
</evidence>